<keyword evidence="2" id="KW-1185">Reference proteome</keyword>
<evidence type="ECO:0000313" key="1">
    <source>
        <dbReference type="EMBL" id="CAH9121437.1"/>
    </source>
</evidence>
<comment type="caution">
    <text evidence="1">The sequence shown here is derived from an EMBL/GenBank/DDBJ whole genome shotgun (WGS) entry which is preliminary data.</text>
</comment>
<name>A0AAV0ECG9_9ASTE</name>
<proteinExistence type="predicted"/>
<dbReference type="EMBL" id="CAMAPF010000921">
    <property type="protein sequence ID" value="CAH9121437.1"/>
    <property type="molecule type" value="Genomic_DNA"/>
</dbReference>
<protein>
    <submittedName>
        <fullName evidence="1">Uncharacterized protein</fullName>
    </submittedName>
</protein>
<evidence type="ECO:0000313" key="2">
    <source>
        <dbReference type="Proteomes" id="UP001152523"/>
    </source>
</evidence>
<dbReference type="AlphaFoldDB" id="A0AAV0ECG9"/>
<accession>A0AAV0ECG9</accession>
<gene>
    <name evidence="1" type="ORF">CEPIT_LOCUS23699</name>
</gene>
<sequence>MDQNCLLPDLNAYFPRTLIGAGSSGGRRRPLALCLALGVAVSGGHRFSPVSFIPTKQLRLPVFPHRHTHHLHRPLHHHLICLQLVRRSEVVEGPVFGNRDGLLCFLIGVSVAEGVVRFWERSEMDERRRRVRPEHGDGAVSVFFFHGGGAHGGGL</sequence>
<dbReference type="Proteomes" id="UP001152523">
    <property type="component" value="Unassembled WGS sequence"/>
</dbReference>
<organism evidence="1 2">
    <name type="scientific">Cuscuta epithymum</name>
    <dbReference type="NCBI Taxonomy" id="186058"/>
    <lineage>
        <taxon>Eukaryota</taxon>
        <taxon>Viridiplantae</taxon>
        <taxon>Streptophyta</taxon>
        <taxon>Embryophyta</taxon>
        <taxon>Tracheophyta</taxon>
        <taxon>Spermatophyta</taxon>
        <taxon>Magnoliopsida</taxon>
        <taxon>eudicotyledons</taxon>
        <taxon>Gunneridae</taxon>
        <taxon>Pentapetalae</taxon>
        <taxon>asterids</taxon>
        <taxon>lamiids</taxon>
        <taxon>Solanales</taxon>
        <taxon>Convolvulaceae</taxon>
        <taxon>Cuscuteae</taxon>
        <taxon>Cuscuta</taxon>
        <taxon>Cuscuta subgen. Cuscuta</taxon>
    </lineage>
</organism>
<reference evidence="1" key="1">
    <citation type="submission" date="2022-07" db="EMBL/GenBank/DDBJ databases">
        <authorList>
            <person name="Macas J."/>
            <person name="Novak P."/>
            <person name="Neumann P."/>
        </authorList>
    </citation>
    <scope>NUCLEOTIDE SEQUENCE</scope>
</reference>